<accession>A0ACC0L1F0</accession>
<dbReference type="EMBL" id="CM046400">
    <property type="protein sequence ID" value="KAI8522479.1"/>
    <property type="molecule type" value="Genomic_DNA"/>
</dbReference>
<evidence type="ECO:0000313" key="1">
    <source>
        <dbReference type="EMBL" id="KAI8522479.1"/>
    </source>
</evidence>
<reference evidence="1" key="1">
    <citation type="submission" date="2022-02" db="EMBL/GenBank/DDBJ databases">
        <title>Plant Genome Project.</title>
        <authorList>
            <person name="Zhang R.-G."/>
        </authorList>
    </citation>
    <scope>NUCLEOTIDE SEQUENCE</scope>
    <source>
        <strain evidence="1">AT1</strain>
    </source>
</reference>
<gene>
    <name evidence="1" type="ORF">RHMOL_Rhmol13G0000600</name>
</gene>
<comment type="caution">
    <text evidence="1">The sequence shown here is derived from an EMBL/GenBank/DDBJ whole genome shotgun (WGS) entry which is preliminary data.</text>
</comment>
<organism evidence="1 2">
    <name type="scientific">Rhododendron molle</name>
    <name type="common">Chinese azalea</name>
    <name type="synonym">Azalea mollis</name>
    <dbReference type="NCBI Taxonomy" id="49168"/>
    <lineage>
        <taxon>Eukaryota</taxon>
        <taxon>Viridiplantae</taxon>
        <taxon>Streptophyta</taxon>
        <taxon>Embryophyta</taxon>
        <taxon>Tracheophyta</taxon>
        <taxon>Spermatophyta</taxon>
        <taxon>Magnoliopsida</taxon>
        <taxon>eudicotyledons</taxon>
        <taxon>Gunneridae</taxon>
        <taxon>Pentapetalae</taxon>
        <taxon>asterids</taxon>
        <taxon>Ericales</taxon>
        <taxon>Ericaceae</taxon>
        <taxon>Ericoideae</taxon>
        <taxon>Rhodoreae</taxon>
        <taxon>Rhododendron</taxon>
    </lineage>
</organism>
<dbReference type="Proteomes" id="UP001062846">
    <property type="component" value="Chromosome 13"/>
</dbReference>
<evidence type="ECO:0000313" key="2">
    <source>
        <dbReference type="Proteomes" id="UP001062846"/>
    </source>
</evidence>
<protein>
    <submittedName>
        <fullName evidence="1">Uncharacterized protein</fullName>
    </submittedName>
</protein>
<keyword evidence="2" id="KW-1185">Reference proteome</keyword>
<sequence>MFGVEAFQRRLNLFDLWLRMALPGNYHIPSRIKQPEGRMSLHVRKDTTKKQ</sequence>
<proteinExistence type="predicted"/>
<name>A0ACC0L1F0_RHOML</name>